<accession>A0A381VWW8</accession>
<dbReference type="PROSITE" id="PS51688">
    <property type="entry name" value="ICA"/>
    <property type="match status" value="1"/>
</dbReference>
<dbReference type="EMBL" id="UINC01009986">
    <property type="protein sequence ID" value="SVA44601.1"/>
    <property type="molecule type" value="Genomic_DNA"/>
</dbReference>
<dbReference type="AlphaFoldDB" id="A0A381VWW8"/>
<sequence length="420" mass="46776">MSFTFSNGIEIFSEDNSIGLNVTQPRRTMDINGDLGITGNIYIGTTSFVDNSAKIGINTTGPLTSIHVNATDGIVIPVGTNAQRVDVTGAVRYNTDNSTFEGYSGTWGSLGGVIDVDQDTYITAENSASADNDQLRFFTSGSERLMIDVGGDTTIKNNIIVDGNLVVGSTSAVNGKIEIVGNIGSKSITTNSYLKSTTSGTFIGISGASTNNSYSLYADGKIAALEFNAISDIRVKEIKNERNINDDLNIIKNIKTYNYEFLDKLEHQDTKKIGFIAQEIEKINQDFVNKSKRFIPNIYKVFHFVAEDEIEIYNDTDININDILKIEVKHSITNSYESFIVKVIDKQENKIKIYGKEYNINKDDILFDENVFIYGKFVNDFLTIDINQILSINTNCIKYLINKIEDYDRDITIIKKKLNI</sequence>
<dbReference type="InterPro" id="IPR030392">
    <property type="entry name" value="S74_ICA"/>
</dbReference>
<reference evidence="2" key="1">
    <citation type="submission" date="2018-05" db="EMBL/GenBank/DDBJ databases">
        <authorList>
            <person name="Lanie J.A."/>
            <person name="Ng W.-L."/>
            <person name="Kazmierczak K.M."/>
            <person name="Andrzejewski T.M."/>
            <person name="Davidsen T.M."/>
            <person name="Wayne K.J."/>
            <person name="Tettelin H."/>
            <person name="Glass J.I."/>
            <person name="Rusch D."/>
            <person name="Podicherti R."/>
            <person name="Tsui H.-C.T."/>
            <person name="Winkler M.E."/>
        </authorList>
    </citation>
    <scope>NUCLEOTIDE SEQUENCE</scope>
</reference>
<feature type="domain" description="Peptidase S74" evidence="1">
    <location>
        <begin position="231"/>
        <end position="411"/>
    </location>
</feature>
<organism evidence="2">
    <name type="scientific">marine metagenome</name>
    <dbReference type="NCBI Taxonomy" id="408172"/>
    <lineage>
        <taxon>unclassified sequences</taxon>
        <taxon>metagenomes</taxon>
        <taxon>ecological metagenomes</taxon>
    </lineage>
</organism>
<gene>
    <name evidence="2" type="ORF">METZ01_LOCUS97455</name>
</gene>
<evidence type="ECO:0000259" key="1">
    <source>
        <dbReference type="PROSITE" id="PS51688"/>
    </source>
</evidence>
<name>A0A381VWW8_9ZZZZ</name>
<proteinExistence type="predicted"/>
<evidence type="ECO:0000313" key="2">
    <source>
        <dbReference type="EMBL" id="SVA44601.1"/>
    </source>
</evidence>
<protein>
    <recommendedName>
        <fullName evidence="1">Peptidase S74 domain-containing protein</fullName>
    </recommendedName>
</protein>
<dbReference type="Pfam" id="PF13884">
    <property type="entry name" value="Peptidase_S74"/>
    <property type="match status" value="1"/>
</dbReference>